<dbReference type="EMBL" id="CP104006">
    <property type="protein sequence ID" value="UWM46904.1"/>
    <property type="molecule type" value="Genomic_DNA"/>
</dbReference>
<sequence length="248" mass="28089">MGPISNIPNLTTTHITQLNSVSSEKNNHSEILESRKHAIDHIISSISHSLTPQFEPEDTVGRLGDRKVIQLNSVKLESGEEQYYVKANMEKTQISNLMSNDATSFRFSQLDTDNSQIDKVVFIFDSNVSYDTIPSNKRLFTYDTRVENEIHYISCGGGVRFNLNEERLSSDIINKKAHSLNNIILNSENKSNLIMQLRNCVSNSLHCNNEQAAKISKEFPNFFDSMKNVTPNLQINAHKLANELEKSN</sequence>
<keyword evidence="2" id="KW-1185">Reference proteome</keyword>
<organism evidence="1 2">
    <name type="scientific">Yersinia alsatica</name>
    <dbReference type="NCBI Taxonomy" id="2890317"/>
    <lineage>
        <taxon>Bacteria</taxon>
        <taxon>Pseudomonadati</taxon>
        <taxon>Pseudomonadota</taxon>
        <taxon>Gammaproteobacteria</taxon>
        <taxon>Enterobacterales</taxon>
        <taxon>Yersiniaceae</taxon>
        <taxon>Yersinia</taxon>
    </lineage>
</organism>
<name>A0ABY5UTU1_9GAMM</name>
<reference evidence="1" key="1">
    <citation type="submission" date="2022-08" db="EMBL/GenBank/DDBJ databases">
        <authorList>
            <person name="Bogun A."/>
            <person name="Kislichkina A."/>
            <person name="Solomentsev V."/>
            <person name="Skryabin Y."/>
            <person name="Sizova A."/>
            <person name="Platonov M."/>
            <person name="Dentovskaya S."/>
        </authorList>
    </citation>
    <scope>NUCLEOTIDE SEQUENCE</scope>
    <source>
        <strain evidence="1">SCPM-O-B-7604</strain>
    </source>
</reference>
<dbReference type="RefSeq" id="WP_050151804.1">
    <property type="nucleotide sequence ID" value="NZ_CP104006.1"/>
</dbReference>
<dbReference type="Proteomes" id="UP001057860">
    <property type="component" value="Chromosome"/>
</dbReference>
<proteinExistence type="predicted"/>
<accession>A0ABY5UTU1</accession>
<dbReference type="GeneID" id="75140114"/>
<evidence type="ECO:0000313" key="1">
    <source>
        <dbReference type="EMBL" id="UWM46904.1"/>
    </source>
</evidence>
<gene>
    <name evidence="1" type="ORF">N0H69_08905</name>
</gene>
<evidence type="ECO:0000313" key="2">
    <source>
        <dbReference type="Proteomes" id="UP001057860"/>
    </source>
</evidence>
<protein>
    <submittedName>
        <fullName evidence="1">Uncharacterized protein</fullName>
    </submittedName>
</protein>